<dbReference type="Proteomes" id="UP000095285">
    <property type="component" value="Unassembled WGS sequence"/>
</dbReference>
<sequence length="72" mass="7975">MYPLQLGIRDTSVTAKGVNMRTLKLFPRISIVTGLLLEKLQQVVDFGGFRINCSNVCSDICYQAVVAFPVEP</sequence>
<evidence type="ECO:0000313" key="1">
    <source>
        <dbReference type="Proteomes" id="UP000095285"/>
    </source>
</evidence>
<reference evidence="2" key="2">
    <citation type="submission" date="2016-11" db="UniProtKB">
        <authorList>
            <consortium name="WormBaseParasite"/>
        </authorList>
    </citation>
    <scope>IDENTIFICATION</scope>
</reference>
<accession>A0A1I7V919</accession>
<dbReference type="AlphaFoldDB" id="A0A1I7V919"/>
<dbReference type="WBParaSite" id="EN70_1120">
    <property type="protein sequence ID" value="EN70_1120"/>
    <property type="gene ID" value="EN70_1120"/>
</dbReference>
<proteinExistence type="predicted"/>
<evidence type="ECO:0000313" key="2">
    <source>
        <dbReference type="WBParaSite" id="EN70_1120"/>
    </source>
</evidence>
<organism evidence="1 2">
    <name type="scientific">Loa loa</name>
    <name type="common">Eye worm</name>
    <name type="synonym">Filaria loa</name>
    <dbReference type="NCBI Taxonomy" id="7209"/>
    <lineage>
        <taxon>Eukaryota</taxon>
        <taxon>Metazoa</taxon>
        <taxon>Ecdysozoa</taxon>
        <taxon>Nematoda</taxon>
        <taxon>Chromadorea</taxon>
        <taxon>Rhabditida</taxon>
        <taxon>Spirurina</taxon>
        <taxon>Spiruromorpha</taxon>
        <taxon>Filarioidea</taxon>
        <taxon>Onchocercidae</taxon>
        <taxon>Loa</taxon>
    </lineage>
</organism>
<protein>
    <submittedName>
        <fullName evidence="2">Uncharacterized protein</fullName>
    </submittedName>
</protein>
<keyword evidence="1" id="KW-1185">Reference proteome</keyword>
<reference evidence="1" key="1">
    <citation type="submission" date="2012-04" db="EMBL/GenBank/DDBJ databases">
        <title>The Genome Sequence of Loa loa.</title>
        <authorList>
            <consortium name="The Broad Institute Genome Sequencing Platform"/>
            <consortium name="Broad Institute Genome Sequencing Center for Infectious Disease"/>
            <person name="Nutman T.B."/>
            <person name="Fink D.L."/>
            <person name="Russ C."/>
            <person name="Young S."/>
            <person name="Zeng Q."/>
            <person name="Gargeya S."/>
            <person name="Alvarado L."/>
            <person name="Berlin A."/>
            <person name="Chapman S.B."/>
            <person name="Chen Z."/>
            <person name="Freedman E."/>
            <person name="Gellesch M."/>
            <person name="Goldberg J."/>
            <person name="Griggs A."/>
            <person name="Gujja S."/>
            <person name="Heilman E.R."/>
            <person name="Heiman D."/>
            <person name="Howarth C."/>
            <person name="Mehta T."/>
            <person name="Neiman D."/>
            <person name="Pearson M."/>
            <person name="Roberts A."/>
            <person name="Saif S."/>
            <person name="Shea T."/>
            <person name="Shenoy N."/>
            <person name="Sisk P."/>
            <person name="Stolte C."/>
            <person name="Sykes S."/>
            <person name="White J."/>
            <person name="Yandava C."/>
            <person name="Haas B."/>
            <person name="Henn M.R."/>
            <person name="Nusbaum C."/>
            <person name="Birren B."/>
        </authorList>
    </citation>
    <scope>NUCLEOTIDE SEQUENCE [LARGE SCALE GENOMIC DNA]</scope>
</reference>
<name>A0A1I7V919_LOALO</name>